<evidence type="ECO:0000313" key="9">
    <source>
        <dbReference type="EMBL" id="MEQ4481021.1"/>
    </source>
</evidence>
<feature type="transmembrane region" description="Helical" evidence="7">
    <location>
        <begin position="207"/>
        <end position="227"/>
    </location>
</feature>
<organism evidence="9 10">
    <name type="scientific">Cohnella silvisoli</name>
    <dbReference type="NCBI Taxonomy" id="2873699"/>
    <lineage>
        <taxon>Bacteria</taxon>
        <taxon>Bacillati</taxon>
        <taxon>Bacillota</taxon>
        <taxon>Bacilli</taxon>
        <taxon>Bacillales</taxon>
        <taxon>Paenibacillaceae</taxon>
        <taxon>Cohnella</taxon>
    </lineage>
</organism>
<dbReference type="InterPro" id="IPR035906">
    <property type="entry name" value="MetI-like_sf"/>
</dbReference>
<gene>
    <name evidence="9" type="ORF">QJS35_01290</name>
</gene>
<dbReference type="CDD" id="cd06261">
    <property type="entry name" value="TM_PBP2"/>
    <property type="match status" value="1"/>
</dbReference>
<keyword evidence="6 7" id="KW-0472">Membrane</keyword>
<keyword evidence="5 7" id="KW-1133">Transmembrane helix</keyword>
<feature type="transmembrane region" description="Helical" evidence="7">
    <location>
        <begin position="267"/>
        <end position="291"/>
    </location>
</feature>
<sequence>MKAGISRKMEWSLLLMAAPFILLVIAFNYVPLFGWVYAFYDYKPGIPLADTPFVGLKFFKLALEDGSELGNIIRNTLGISALSLLISPLPLILAILLSEVRSKLFKNIVQTITTLPHFISWVIVFSIMFSLFSNDGLVNQQLLNWGWIDQPSNPLSDSSIAWYVQTAISAWKTVGFSAIIYLAAIAGIDQEQYEAAKVDGAGRFRQILHITIPGSVQTYLVLLLLSVSNMLSNGFEQFFVFFNPMVSEKLEVLDYYVYRVGIQSADYAYSTALGIFKTIISIALLFTVNFISKRTRGNSIF</sequence>
<accession>A0ABV1KLP1</accession>
<dbReference type="PROSITE" id="PS50928">
    <property type="entry name" value="ABC_TM1"/>
    <property type="match status" value="1"/>
</dbReference>
<evidence type="ECO:0000256" key="2">
    <source>
        <dbReference type="ARBA" id="ARBA00022448"/>
    </source>
</evidence>
<feature type="transmembrane region" description="Helical" evidence="7">
    <location>
        <begin position="12"/>
        <end position="38"/>
    </location>
</feature>
<keyword evidence="3" id="KW-1003">Cell membrane</keyword>
<dbReference type="Pfam" id="PF00528">
    <property type="entry name" value="BPD_transp_1"/>
    <property type="match status" value="1"/>
</dbReference>
<feature type="transmembrane region" description="Helical" evidence="7">
    <location>
        <begin position="109"/>
        <end position="132"/>
    </location>
</feature>
<keyword evidence="4 7" id="KW-0812">Transmembrane</keyword>
<proteinExistence type="inferred from homology"/>
<dbReference type="PANTHER" id="PTHR43227:SF11">
    <property type="entry name" value="BLL4140 PROTEIN"/>
    <property type="match status" value="1"/>
</dbReference>
<evidence type="ECO:0000256" key="5">
    <source>
        <dbReference type="ARBA" id="ARBA00022989"/>
    </source>
</evidence>
<dbReference type="RefSeq" id="WP_232182676.1">
    <property type="nucleotide sequence ID" value="NZ_JAIOAP010000001.1"/>
</dbReference>
<keyword evidence="2 7" id="KW-0813">Transport</keyword>
<evidence type="ECO:0000256" key="3">
    <source>
        <dbReference type="ARBA" id="ARBA00022475"/>
    </source>
</evidence>
<evidence type="ECO:0000256" key="1">
    <source>
        <dbReference type="ARBA" id="ARBA00004651"/>
    </source>
</evidence>
<evidence type="ECO:0000313" key="10">
    <source>
        <dbReference type="Proteomes" id="UP001493487"/>
    </source>
</evidence>
<dbReference type="SUPFAM" id="SSF161098">
    <property type="entry name" value="MetI-like"/>
    <property type="match status" value="1"/>
</dbReference>
<dbReference type="EMBL" id="JASKHM010000001">
    <property type="protein sequence ID" value="MEQ4481021.1"/>
    <property type="molecule type" value="Genomic_DNA"/>
</dbReference>
<dbReference type="InterPro" id="IPR050809">
    <property type="entry name" value="UgpAE/MalFG_permease"/>
</dbReference>
<comment type="caution">
    <text evidence="9">The sequence shown here is derived from an EMBL/GenBank/DDBJ whole genome shotgun (WGS) entry which is preliminary data.</text>
</comment>
<evidence type="ECO:0000256" key="7">
    <source>
        <dbReference type="RuleBase" id="RU363032"/>
    </source>
</evidence>
<feature type="transmembrane region" description="Helical" evidence="7">
    <location>
        <begin position="77"/>
        <end position="97"/>
    </location>
</feature>
<comment type="similarity">
    <text evidence="7">Belongs to the binding-protein-dependent transport system permease family.</text>
</comment>
<evidence type="ECO:0000259" key="8">
    <source>
        <dbReference type="PROSITE" id="PS50928"/>
    </source>
</evidence>
<evidence type="ECO:0000256" key="6">
    <source>
        <dbReference type="ARBA" id="ARBA00023136"/>
    </source>
</evidence>
<name>A0ABV1KLP1_9BACL</name>
<dbReference type="PANTHER" id="PTHR43227">
    <property type="entry name" value="BLL4140 PROTEIN"/>
    <property type="match status" value="1"/>
</dbReference>
<feature type="transmembrane region" description="Helical" evidence="7">
    <location>
        <begin position="160"/>
        <end position="186"/>
    </location>
</feature>
<evidence type="ECO:0000256" key="4">
    <source>
        <dbReference type="ARBA" id="ARBA00022692"/>
    </source>
</evidence>
<dbReference type="Gene3D" id="1.10.3720.10">
    <property type="entry name" value="MetI-like"/>
    <property type="match status" value="1"/>
</dbReference>
<keyword evidence="10" id="KW-1185">Reference proteome</keyword>
<reference evidence="9 10" key="1">
    <citation type="journal article" date="2023" name="Genome Announc.">
        <title>Pan-Genome Analyses of the Genus Cohnella and Proposal of the Novel Species Cohnella silvisoli sp. nov., Isolated from Forest Soil.</title>
        <authorList>
            <person name="Wang C."/>
            <person name="Mao L."/>
            <person name="Bao G."/>
            <person name="Zhu H."/>
        </authorList>
    </citation>
    <scope>NUCLEOTIDE SEQUENCE [LARGE SCALE GENOMIC DNA]</scope>
    <source>
        <strain evidence="9 10">NL03-T5-1</strain>
    </source>
</reference>
<comment type="subcellular location">
    <subcellularLocation>
        <location evidence="1 7">Cell membrane</location>
        <topology evidence="1 7">Multi-pass membrane protein</topology>
    </subcellularLocation>
</comment>
<feature type="domain" description="ABC transmembrane type-1" evidence="8">
    <location>
        <begin position="73"/>
        <end position="288"/>
    </location>
</feature>
<protein>
    <submittedName>
        <fullName evidence="9">ABC transporter permease subunit</fullName>
    </submittedName>
</protein>
<dbReference type="InterPro" id="IPR000515">
    <property type="entry name" value="MetI-like"/>
</dbReference>
<dbReference type="Proteomes" id="UP001493487">
    <property type="component" value="Unassembled WGS sequence"/>
</dbReference>